<feature type="domain" description="BRO1" evidence="3">
    <location>
        <begin position="25"/>
        <end position="497"/>
    </location>
</feature>
<dbReference type="Proteomes" id="UP001396334">
    <property type="component" value="Unassembled WGS sequence"/>
</dbReference>
<proteinExistence type="inferred from homology"/>
<evidence type="ECO:0000259" key="3">
    <source>
        <dbReference type="PROSITE" id="PS51180"/>
    </source>
</evidence>
<dbReference type="PROSITE" id="PS51180">
    <property type="entry name" value="BRO1"/>
    <property type="match status" value="1"/>
</dbReference>
<dbReference type="InterPro" id="IPR038499">
    <property type="entry name" value="BRO1_sf"/>
</dbReference>
<dbReference type="Gene3D" id="1.25.40.280">
    <property type="entry name" value="alix/aip1 like domains"/>
    <property type="match status" value="1"/>
</dbReference>
<feature type="region of interest" description="Disordered" evidence="2">
    <location>
        <begin position="1"/>
        <end position="20"/>
    </location>
</feature>
<evidence type="ECO:0000313" key="5">
    <source>
        <dbReference type="Proteomes" id="UP001396334"/>
    </source>
</evidence>
<keyword evidence="5" id="KW-1185">Reference proteome</keyword>
<protein>
    <recommendedName>
        <fullName evidence="3">BRO1 domain-containing protein</fullName>
    </recommendedName>
</protein>
<dbReference type="InterPro" id="IPR038898">
    <property type="entry name" value="BROX"/>
</dbReference>
<dbReference type="InterPro" id="IPR004328">
    <property type="entry name" value="BRO1_dom"/>
</dbReference>
<feature type="region of interest" description="Disordered" evidence="2">
    <location>
        <begin position="454"/>
        <end position="474"/>
    </location>
</feature>
<evidence type="ECO:0000256" key="2">
    <source>
        <dbReference type="SAM" id="MobiDB-lite"/>
    </source>
</evidence>
<dbReference type="PANTHER" id="PTHR23032:SF13">
    <property type="entry name" value="BRO1 DOMAIN-CONTAINING PROTEIN BROX"/>
    <property type="match status" value="1"/>
</dbReference>
<sequence length="497" mass="55214">MGCLVSTPKDSGGNRRRPTNIGEVSVYVPGLRTPKPVDFSQSLGGHLSKTLVDRLNALRTRIVVMAGQEATTITRTRRKTATQHGGSALADLHQALEDYLPVLLGLVSDGSQLQFKVQFIWVNQEDDAEETAMFNAWYEVLSVLHLMAVLSLSQANLLLLPRTSDSHQPKVSEERRRASIDIFLKAAGYLDCAVRHVLPQFPSELRRNLPVDLAEGVLRALCLQALGQCVEIQLGMAIDSIKATLAVKRRLACEMVKYWQQAQDNIMNLPLSNGWGEKHRLFVKWKYVEAKAAAYYYHGLILDEGNTEKSHGMAVAALQAADKYFEESKRACEVFNAAHPLSRNPPLWGTMKYLSEKIPKDTCSKVRINRDLYSHEKIMGTAPTLPDFPLALKPDEYQLPPVDGSWNEIQQLSQNGINEPLLCQCGKLDFTSETNLGLGKKKCKFGGAISQSQRKARSKWPMGGGTRATKQKPNDKAANAMASRHVACLNQCRLGFD</sequence>
<dbReference type="Pfam" id="PF03097">
    <property type="entry name" value="BRO1"/>
    <property type="match status" value="1"/>
</dbReference>
<dbReference type="SMART" id="SM01041">
    <property type="entry name" value="BRO1"/>
    <property type="match status" value="1"/>
</dbReference>
<accession>A0ABR2NYZ1</accession>
<organism evidence="4 5">
    <name type="scientific">Hibiscus sabdariffa</name>
    <name type="common">roselle</name>
    <dbReference type="NCBI Taxonomy" id="183260"/>
    <lineage>
        <taxon>Eukaryota</taxon>
        <taxon>Viridiplantae</taxon>
        <taxon>Streptophyta</taxon>
        <taxon>Embryophyta</taxon>
        <taxon>Tracheophyta</taxon>
        <taxon>Spermatophyta</taxon>
        <taxon>Magnoliopsida</taxon>
        <taxon>eudicotyledons</taxon>
        <taxon>Gunneridae</taxon>
        <taxon>Pentapetalae</taxon>
        <taxon>rosids</taxon>
        <taxon>malvids</taxon>
        <taxon>Malvales</taxon>
        <taxon>Malvaceae</taxon>
        <taxon>Malvoideae</taxon>
        <taxon>Hibiscus</taxon>
    </lineage>
</organism>
<reference evidence="4 5" key="1">
    <citation type="journal article" date="2024" name="G3 (Bethesda)">
        <title>Genome assembly of Hibiscus sabdariffa L. provides insights into metabolisms of medicinal natural products.</title>
        <authorList>
            <person name="Kim T."/>
        </authorList>
    </citation>
    <scope>NUCLEOTIDE SEQUENCE [LARGE SCALE GENOMIC DNA]</scope>
    <source>
        <strain evidence="4">TK-2024</strain>
        <tissue evidence="4">Old leaves</tissue>
    </source>
</reference>
<dbReference type="PANTHER" id="PTHR23032">
    <property type="entry name" value="BRO1 DOMAIN-CONTAINING PROTEIN BROX"/>
    <property type="match status" value="1"/>
</dbReference>
<name>A0ABR2NYZ1_9ROSI</name>
<evidence type="ECO:0000313" key="4">
    <source>
        <dbReference type="EMBL" id="KAK8981417.1"/>
    </source>
</evidence>
<evidence type="ECO:0000256" key="1">
    <source>
        <dbReference type="ARBA" id="ARBA00008901"/>
    </source>
</evidence>
<gene>
    <name evidence="4" type="ORF">V6N11_027839</name>
</gene>
<comment type="caution">
    <text evidence="4">The sequence shown here is derived from an EMBL/GenBank/DDBJ whole genome shotgun (WGS) entry which is preliminary data.</text>
</comment>
<dbReference type="CDD" id="cd09034">
    <property type="entry name" value="BRO1_Alix_like"/>
    <property type="match status" value="1"/>
</dbReference>
<dbReference type="EMBL" id="JBBPBN010000089">
    <property type="protein sequence ID" value="KAK8981417.1"/>
    <property type="molecule type" value="Genomic_DNA"/>
</dbReference>
<comment type="similarity">
    <text evidence="1">Belongs to the BROX family.</text>
</comment>